<name>A0ABY8JW70_9ACTN</name>
<dbReference type="PRINTS" id="PR00099">
    <property type="entry name" value="CPSGATASE"/>
</dbReference>
<dbReference type="Gene3D" id="3.40.50.880">
    <property type="match status" value="1"/>
</dbReference>
<dbReference type="PROSITE" id="PS51273">
    <property type="entry name" value="GATASE_TYPE_1"/>
    <property type="match status" value="1"/>
</dbReference>
<dbReference type="PANTHER" id="PTHR11236">
    <property type="entry name" value="AMINOBENZOATE/ANTHRANILATE SYNTHASE"/>
    <property type="match status" value="1"/>
</dbReference>
<feature type="domain" description="Anthranilate synthase component I N-terminal" evidence="8">
    <location>
        <begin position="228"/>
        <end position="367"/>
    </location>
</feature>
<proteinExistence type="inferred from homology"/>
<evidence type="ECO:0000256" key="2">
    <source>
        <dbReference type="ARBA" id="ARBA00013139"/>
    </source>
</evidence>
<protein>
    <recommendedName>
        <fullName evidence="2">aminodeoxychorismate synthase</fullName>
        <ecNumber evidence="2">2.6.1.85</ecNumber>
    </recommendedName>
</protein>
<dbReference type="InterPro" id="IPR006805">
    <property type="entry name" value="Anth_synth_I_N"/>
</dbReference>
<evidence type="ECO:0000313" key="10">
    <source>
        <dbReference type="Proteomes" id="UP001216440"/>
    </source>
</evidence>
<accession>A0ABY8JW70</accession>
<evidence type="ECO:0000256" key="1">
    <source>
        <dbReference type="ARBA" id="ARBA00005970"/>
    </source>
</evidence>
<dbReference type="Gene3D" id="3.60.120.10">
    <property type="entry name" value="Anthranilate synthase"/>
    <property type="match status" value="1"/>
</dbReference>
<feature type="domain" description="Chorismate-utilising enzyme C-terminal" evidence="7">
    <location>
        <begin position="426"/>
        <end position="680"/>
    </location>
</feature>
<dbReference type="EMBL" id="CP121682">
    <property type="protein sequence ID" value="WGD39684.1"/>
    <property type="molecule type" value="Genomic_DNA"/>
</dbReference>
<sequence length="711" mass="76897">MRTLLIDNYDSFTYNLYQLLGEVNGRPPVVVRNDTDWESLGLDEYDAIVVSPGPGRPDRERDFGISARAILESGLPVLGVCLGHQGITRLFGGEVGLAPQPMHGRVSAVRHTGADLFEGLPSPFGVVRYHSLAAGDLPDVLEAVAWTDDDVVMGVRHRTLPVWGVQFHPESISSEYGRELLANFRDLALAHGRRAVPGTAGTSDASRATAPYTVHVRTVGTRPDTEAAYRELFAGGSHGFWLDSSRVIEGLSRFSFLGNGGGPLAEYVTYRSSDGFVTVETPGRPDRDDEIVEQGFFDYLDAQVRLRAVPTPDGLPFDFNLGYLGYLGYELKAETGAETAYKAETPDAALLFVDRMLAVDHVEGVCHLLALSQGGEDADARRWLDDTEKRLRLLPAPATDAGPVRFSGTGMTDPAAAGTARLRHDREAYLDRIAHSMEEIRQGETYEVCLTNTVTLQASIDPLTTYAHLRRISPVPYGALLDYPGVAVLSASPERFLTVGTDRVAESKPIKGTRPRGSTPEEDEALRRDLMSQEKDRAENLMIVDLIRNDLNVVSEVGSVHVPRLFHVETYAPVHQLVSTIRGTLRSDETAVTCVRAAFPGGSMTGAPKRRTMEIIDRLEEGPRGVYSGSLGWFSLSGAADLSIVIRTLVATADRVSFGVGGAIVALSDAEEEFEETVVKSRAMVTAVLATARDAARGEPVAPGSGHGGAS</sequence>
<evidence type="ECO:0000259" key="6">
    <source>
        <dbReference type="Pfam" id="PF00117"/>
    </source>
</evidence>
<keyword evidence="10" id="KW-1185">Reference proteome</keyword>
<dbReference type="InterPro" id="IPR005802">
    <property type="entry name" value="ADC_synth_comp_1"/>
</dbReference>
<dbReference type="InterPro" id="IPR015890">
    <property type="entry name" value="Chorismate_C"/>
</dbReference>
<dbReference type="Pfam" id="PF00117">
    <property type="entry name" value="GATase"/>
    <property type="match status" value="1"/>
</dbReference>
<dbReference type="EC" id="2.6.1.85" evidence="2"/>
<evidence type="ECO:0000256" key="4">
    <source>
        <dbReference type="ARBA" id="ARBA00022962"/>
    </source>
</evidence>
<keyword evidence="4" id="KW-0315">Glutamine amidotransferase</keyword>
<dbReference type="RefSeq" id="WP_279332700.1">
    <property type="nucleotide sequence ID" value="NZ_CP121682.1"/>
</dbReference>
<dbReference type="GO" id="GO:0046820">
    <property type="term" value="F:4-amino-4-deoxychorismate synthase activity"/>
    <property type="evidence" value="ECO:0007669"/>
    <property type="project" value="UniProtKB-EC"/>
</dbReference>
<dbReference type="PRINTS" id="PR00096">
    <property type="entry name" value="GATASE"/>
</dbReference>
<organism evidence="9 10">
    <name type="scientific">Streptomyces cathayae</name>
    <dbReference type="NCBI Taxonomy" id="3031124"/>
    <lineage>
        <taxon>Bacteria</taxon>
        <taxon>Bacillati</taxon>
        <taxon>Actinomycetota</taxon>
        <taxon>Actinomycetes</taxon>
        <taxon>Kitasatosporales</taxon>
        <taxon>Streptomycetaceae</taxon>
        <taxon>Streptomyces</taxon>
    </lineage>
</organism>
<dbReference type="NCBIfam" id="TIGR00553">
    <property type="entry name" value="pabB"/>
    <property type="match status" value="1"/>
</dbReference>
<dbReference type="CDD" id="cd01743">
    <property type="entry name" value="GATase1_Anthranilate_Synthase"/>
    <property type="match status" value="1"/>
</dbReference>
<dbReference type="InterPro" id="IPR006221">
    <property type="entry name" value="TrpG/PapA_dom"/>
</dbReference>
<dbReference type="InterPro" id="IPR005801">
    <property type="entry name" value="ADC_synthase"/>
</dbReference>
<evidence type="ECO:0000259" key="8">
    <source>
        <dbReference type="Pfam" id="PF04715"/>
    </source>
</evidence>
<feature type="domain" description="Glutamine amidotransferase" evidence="6">
    <location>
        <begin position="4"/>
        <end position="184"/>
    </location>
</feature>
<dbReference type="PANTHER" id="PTHR11236:SF18">
    <property type="entry name" value="AMINODEOXYCHORISMATE SYNTHASE"/>
    <property type="match status" value="1"/>
</dbReference>
<dbReference type="InterPro" id="IPR017926">
    <property type="entry name" value="GATASE"/>
</dbReference>
<dbReference type="InterPro" id="IPR029062">
    <property type="entry name" value="Class_I_gatase-like"/>
</dbReference>
<comment type="similarity">
    <text evidence="1">In the C-terminal section; belongs to the anthranilate synthase component I family.</text>
</comment>
<keyword evidence="3 9" id="KW-0808">Transferase</keyword>
<evidence type="ECO:0000256" key="5">
    <source>
        <dbReference type="SAM" id="MobiDB-lite"/>
    </source>
</evidence>
<evidence type="ECO:0000259" key="7">
    <source>
        <dbReference type="Pfam" id="PF00425"/>
    </source>
</evidence>
<evidence type="ECO:0000256" key="3">
    <source>
        <dbReference type="ARBA" id="ARBA00022679"/>
    </source>
</evidence>
<feature type="region of interest" description="Disordered" evidence="5">
    <location>
        <begin position="506"/>
        <end position="526"/>
    </location>
</feature>
<dbReference type="Pfam" id="PF04715">
    <property type="entry name" value="Anth_synt_I_N"/>
    <property type="match status" value="1"/>
</dbReference>
<dbReference type="SUPFAM" id="SSF56322">
    <property type="entry name" value="ADC synthase"/>
    <property type="match status" value="1"/>
</dbReference>
<dbReference type="NCBIfam" id="TIGR00566">
    <property type="entry name" value="trpG_papA"/>
    <property type="match status" value="1"/>
</dbReference>
<dbReference type="InterPro" id="IPR019999">
    <property type="entry name" value="Anth_synth_I-like"/>
</dbReference>
<dbReference type="Pfam" id="PF00425">
    <property type="entry name" value="Chorismate_bind"/>
    <property type="match status" value="1"/>
</dbReference>
<keyword evidence="9" id="KW-0032">Aminotransferase</keyword>
<gene>
    <name evidence="9" type="primary">pabB</name>
    <name evidence="9" type="ORF">PYS65_05795</name>
</gene>
<dbReference type="SUPFAM" id="SSF52317">
    <property type="entry name" value="Class I glutamine amidotransferase-like"/>
    <property type="match status" value="1"/>
</dbReference>
<dbReference type="PRINTS" id="PR00097">
    <property type="entry name" value="ANTSNTHASEII"/>
</dbReference>
<reference evidence="9 10" key="1">
    <citation type="submission" date="2023-03" db="EMBL/GenBank/DDBJ databases">
        <authorList>
            <person name="Mo P."/>
        </authorList>
    </citation>
    <scope>NUCLEOTIDE SEQUENCE [LARGE SCALE GENOMIC DNA]</scope>
    <source>
        <strain evidence="9 10">HUAS 5</strain>
    </source>
</reference>
<evidence type="ECO:0000313" key="9">
    <source>
        <dbReference type="EMBL" id="WGD39684.1"/>
    </source>
</evidence>
<dbReference type="Proteomes" id="UP001216440">
    <property type="component" value="Chromosome"/>
</dbReference>